<reference evidence="3 4" key="1">
    <citation type="submission" date="2013-12" db="EMBL/GenBank/DDBJ databases">
        <authorList>
            <consortium name="DOE Joint Genome Institute"/>
            <person name="Muyzer G."/>
            <person name="Huntemann M."/>
            <person name="Han J."/>
            <person name="Chen A."/>
            <person name="Kyrpides N."/>
            <person name="Mavromatis K."/>
            <person name="Markowitz V."/>
            <person name="Palaniappan K."/>
            <person name="Ivanova N."/>
            <person name="Schaumberg A."/>
            <person name="Pati A."/>
            <person name="Liolios K."/>
            <person name="Nordberg H.P."/>
            <person name="Cantor M.N."/>
            <person name="Hua S.X."/>
            <person name="Woyke T."/>
        </authorList>
    </citation>
    <scope>NUCLEOTIDE SEQUENCE [LARGE SCALE GENOMIC DNA]</scope>
    <source>
        <strain evidence="3 4">ARh 1</strain>
    </source>
</reference>
<sequence>MSLKDIPVKLEGAPDGGEPGGMALALLHEIAGHLSTVAAGGERQVVELGSLPLSDADRELLREKLGRGEVEAKVFASGLTEVYETAFPGVWWVKYFHDGDTHVAEQLEIGTVPMILESHIEDIQASAERFPQLVEQTERNPQ</sequence>
<dbReference type="AlphaFoldDB" id="W0DHW0"/>
<dbReference type="Proteomes" id="UP000005289">
    <property type="component" value="Chromosome"/>
</dbReference>
<proteinExistence type="inferred from homology"/>
<dbReference type="Gene3D" id="3.30.1370.140">
    <property type="entry name" value="HupH hydrogenase expression protein, C-terminal domain"/>
    <property type="match status" value="1"/>
</dbReference>
<dbReference type="InterPro" id="IPR038527">
    <property type="entry name" value="HupH_C_sf"/>
</dbReference>
<name>W0DHW0_9GAMM</name>
<accession>W0DHW0</accession>
<dbReference type="KEGG" id="tti:THITH_06770"/>
<dbReference type="STRING" id="713585.THITH_06770"/>
<dbReference type="Pfam" id="PF04809">
    <property type="entry name" value="HupH_C"/>
    <property type="match status" value="1"/>
</dbReference>
<protein>
    <submittedName>
        <fullName evidence="3">Hydrogenase expression protein HupH</fullName>
    </submittedName>
</protein>
<comment type="similarity">
    <text evidence="1">Belongs to the HupH/HyaF family.</text>
</comment>
<dbReference type="EMBL" id="CP007029">
    <property type="protein sequence ID" value="AHE98006.1"/>
    <property type="molecule type" value="Genomic_DNA"/>
</dbReference>
<evidence type="ECO:0000313" key="4">
    <source>
        <dbReference type="Proteomes" id="UP000005289"/>
    </source>
</evidence>
<dbReference type="OrthoDB" id="8234923at2"/>
<dbReference type="InterPro" id="IPR006894">
    <property type="entry name" value="HupH_Hydgase_express_prot_C"/>
</dbReference>
<dbReference type="RefSeq" id="WP_006748691.1">
    <property type="nucleotide sequence ID" value="NZ_CP007029.1"/>
</dbReference>
<evidence type="ECO:0000259" key="2">
    <source>
        <dbReference type="Pfam" id="PF04809"/>
    </source>
</evidence>
<dbReference type="HOGENOM" id="CLU_129351_0_0_6"/>
<feature type="domain" description="HupH hydrogenase expression protein C-terminal" evidence="2">
    <location>
        <begin position="23"/>
        <end position="135"/>
    </location>
</feature>
<evidence type="ECO:0000256" key="1">
    <source>
        <dbReference type="ARBA" id="ARBA00010832"/>
    </source>
</evidence>
<organism evidence="3 4">
    <name type="scientific">Thioalkalivibrio paradoxus ARh 1</name>
    <dbReference type="NCBI Taxonomy" id="713585"/>
    <lineage>
        <taxon>Bacteria</taxon>
        <taxon>Pseudomonadati</taxon>
        <taxon>Pseudomonadota</taxon>
        <taxon>Gammaproteobacteria</taxon>
        <taxon>Chromatiales</taxon>
        <taxon>Ectothiorhodospiraceae</taxon>
        <taxon>Thioalkalivibrio</taxon>
    </lineage>
</organism>
<gene>
    <name evidence="3" type="ORF">THITH_06770</name>
</gene>
<keyword evidence="4" id="KW-1185">Reference proteome</keyword>
<evidence type="ECO:0000313" key="3">
    <source>
        <dbReference type="EMBL" id="AHE98006.1"/>
    </source>
</evidence>